<dbReference type="GO" id="GO:0003723">
    <property type="term" value="F:RNA binding"/>
    <property type="evidence" value="ECO:0007669"/>
    <property type="project" value="UniProtKB-UniRule"/>
</dbReference>
<dbReference type="KEGG" id="trg:TRUGW13939_05395"/>
<evidence type="ECO:0000256" key="2">
    <source>
        <dbReference type="PROSITE-ProRule" id="PRU00176"/>
    </source>
</evidence>
<dbReference type="PANTHER" id="PTHR23236:SF11">
    <property type="entry name" value="EUKARYOTIC TRANSLATION INITIATION FACTOR 4H"/>
    <property type="match status" value="1"/>
</dbReference>
<protein>
    <recommendedName>
        <fullName evidence="4">RRM domain-containing protein</fullName>
    </recommendedName>
</protein>
<evidence type="ECO:0000259" key="4">
    <source>
        <dbReference type="PROSITE" id="PS50102"/>
    </source>
</evidence>
<dbReference type="AlphaFoldDB" id="A0A7H8QZX2"/>
<sequence length="523" mass="56099">MAPKPKAQKMSIGTFLADENFGSWADEMEDMPLTTSESRSTYGGGGTSAFGDRRVVSSSAGFGNGFNEDRERPSFASRIDLPLPTEPPYTAHIGNLSFDASSTDVSELFADCEVTNVRIVEDKLNHTPKGFGYVEFASVEGLKKALTFSGTSLQGRGIRVSIAEPPKDSQQSRDFSDWSRKGPLPDLPRRGTDRPQRDFPDNVSETGSARGERRRFESDGKPRDFSNWERKGPLSPVAGAPGREGGRPRNIEGSSFRKSSPAWGEGRSQDGSRPPRREFQERPERPERTPTAADLDNQWRARMRPDAPPTPKEPSAPSSPVAATATPVTSAAAPAPAVRPKLNLQKRTVSESAPGAAAGAGDSKASPFGAARPIDSAAREREVADKRDRARKEAEEKSKAEKAEKQRQSKEKAKTEKDSDANGAKDTDPEAPKKSNFELLQRAGEGEDEGAADDEDKEATEEPTAAKEATSEPAAGKPATATTTTGGSWRKAEPAAAAATEADEEGWSTVSTGKRNKGRGRGA</sequence>
<feature type="compositionally biased region" description="Basic and acidic residues" evidence="3">
    <location>
        <begin position="210"/>
        <end position="232"/>
    </location>
</feature>
<dbReference type="Gene3D" id="3.30.70.330">
    <property type="match status" value="1"/>
</dbReference>
<feature type="compositionally biased region" description="Basic residues" evidence="3">
    <location>
        <begin position="514"/>
        <end position="523"/>
    </location>
</feature>
<feature type="compositionally biased region" description="Basic and acidic residues" evidence="3">
    <location>
        <begin position="187"/>
        <end position="200"/>
    </location>
</feature>
<feature type="compositionally biased region" description="Low complexity" evidence="3">
    <location>
        <begin position="315"/>
        <end position="338"/>
    </location>
</feature>
<accession>A0A7H8QZX2</accession>
<feature type="compositionally biased region" description="Low complexity" evidence="3">
    <location>
        <begin position="352"/>
        <end position="366"/>
    </location>
</feature>
<organism evidence="5 6">
    <name type="scientific">Talaromyces rugulosus</name>
    <name type="common">Penicillium rugulosum</name>
    <dbReference type="NCBI Taxonomy" id="121627"/>
    <lineage>
        <taxon>Eukaryota</taxon>
        <taxon>Fungi</taxon>
        <taxon>Dikarya</taxon>
        <taxon>Ascomycota</taxon>
        <taxon>Pezizomycotina</taxon>
        <taxon>Eurotiomycetes</taxon>
        <taxon>Eurotiomycetidae</taxon>
        <taxon>Eurotiales</taxon>
        <taxon>Trichocomaceae</taxon>
        <taxon>Talaromyces</taxon>
        <taxon>Talaromyces sect. Islandici</taxon>
    </lineage>
</organism>
<feature type="compositionally biased region" description="Basic and acidic residues" evidence="3">
    <location>
        <begin position="165"/>
        <end position="180"/>
    </location>
</feature>
<name>A0A7H8QZX2_TALRU</name>
<dbReference type="InterPro" id="IPR000504">
    <property type="entry name" value="RRM_dom"/>
</dbReference>
<dbReference type="InterPro" id="IPR035979">
    <property type="entry name" value="RBD_domain_sf"/>
</dbReference>
<feature type="compositionally biased region" description="Acidic residues" evidence="3">
    <location>
        <begin position="446"/>
        <end position="461"/>
    </location>
</feature>
<dbReference type="PANTHER" id="PTHR23236">
    <property type="entry name" value="EUKARYOTIC TRANSLATION INITIATION FACTOR 4B/4H"/>
    <property type="match status" value="1"/>
</dbReference>
<feature type="domain" description="RRM" evidence="4">
    <location>
        <begin position="89"/>
        <end position="165"/>
    </location>
</feature>
<dbReference type="SMART" id="SM00360">
    <property type="entry name" value="RRM"/>
    <property type="match status" value="1"/>
</dbReference>
<keyword evidence="1 2" id="KW-0694">RNA-binding</keyword>
<evidence type="ECO:0000313" key="5">
    <source>
        <dbReference type="EMBL" id="QKX58273.1"/>
    </source>
</evidence>
<dbReference type="RefSeq" id="XP_035344451.1">
    <property type="nucleotide sequence ID" value="XM_035488558.1"/>
</dbReference>
<evidence type="ECO:0000313" key="6">
    <source>
        <dbReference type="Proteomes" id="UP000509510"/>
    </source>
</evidence>
<proteinExistence type="predicted"/>
<dbReference type="GO" id="GO:0005730">
    <property type="term" value="C:nucleolus"/>
    <property type="evidence" value="ECO:0007669"/>
    <property type="project" value="TreeGrafter"/>
</dbReference>
<dbReference type="SUPFAM" id="SSF54928">
    <property type="entry name" value="RNA-binding domain, RBD"/>
    <property type="match status" value="1"/>
</dbReference>
<evidence type="ECO:0000256" key="1">
    <source>
        <dbReference type="ARBA" id="ARBA00022884"/>
    </source>
</evidence>
<dbReference type="OrthoDB" id="48651at2759"/>
<keyword evidence="6" id="KW-1185">Reference proteome</keyword>
<dbReference type="GeneID" id="55992892"/>
<dbReference type="Proteomes" id="UP000509510">
    <property type="component" value="Chromosome III"/>
</dbReference>
<dbReference type="Pfam" id="PF00076">
    <property type="entry name" value="RRM_1"/>
    <property type="match status" value="1"/>
</dbReference>
<dbReference type="InterPro" id="IPR012677">
    <property type="entry name" value="Nucleotide-bd_a/b_plait_sf"/>
</dbReference>
<feature type="compositionally biased region" description="Basic and acidic residues" evidence="3">
    <location>
        <begin position="377"/>
        <end position="436"/>
    </location>
</feature>
<dbReference type="EMBL" id="CP055900">
    <property type="protein sequence ID" value="QKX58273.1"/>
    <property type="molecule type" value="Genomic_DNA"/>
</dbReference>
<evidence type="ECO:0000256" key="3">
    <source>
        <dbReference type="SAM" id="MobiDB-lite"/>
    </source>
</evidence>
<feature type="compositionally biased region" description="Low complexity" evidence="3">
    <location>
        <begin position="462"/>
        <end position="487"/>
    </location>
</feature>
<feature type="compositionally biased region" description="Basic and acidic residues" evidence="3">
    <location>
        <begin position="267"/>
        <end position="288"/>
    </location>
</feature>
<feature type="region of interest" description="Disordered" evidence="3">
    <location>
        <begin position="161"/>
        <end position="523"/>
    </location>
</feature>
<reference evidence="6" key="1">
    <citation type="submission" date="2020-06" db="EMBL/GenBank/DDBJ databases">
        <title>A chromosome-scale genome assembly of Talaromyces rugulosus W13939.</title>
        <authorList>
            <person name="Wang B."/>
            <person name="Guo L."/>
            <person name="Ye K."/>
            <person name="Wang L."/>
        </authorList>
    </citation>
    <scope>NUCLEOTIDE SEQUENCE [LARGE SCALE GENOMIC DNA]</scope>
    <source>
        <strain evidence="6">W13939</strain>
    </source>
</reference>
<dbReference type="PROSITE" id="PS50102">
    <property type="entry name" value="RRM"/>
    <property type="match status" value="1"/>
</dbReference>
<gene>
    <name evidence="5" type="ORF">TRUGW13939_05395</name>
</gene>